<comment type="similarity">
    <text evidence="1">Belongs to the WD repeat WDR55 family.</text>
</comment>
<dbReference type="PANTHER" id="PTHR44019">
    <property type="entry name" value="WD REPEAT-CONTAINING PROTEIN 55"/>
    <property type="match status" value="1"/>
</dbReference>
<feature type="repeat" description="WD" evidence="5">
    <location>
        <begin position="92"/>
        <end position="133"/>
    </location>
</feature>
<dbReference type="Proteomes" id="UP000015354">
    <property type="component" value="Unassembled WGS sequence"/>
</dbReference>
<protein>
    <submittedName>
        <fullName evidence="7">WD domain containing protein</fullName>
    </submittedName>
</protein>
<evidence type="ECO:0000256" key="2">
    <source>
        <dbReference type="ARBA" id="ARBA00022574"/>
    </source>
</evidence>
<keyword evidence="2 5" id="KW-0853">WD repeat</keyword>
<dbReference type="EMBL" id="ATMH01004109">
    <property type="protein sequence ID" value="EPY30352.1"/>
    <property type="molecule type" value="Genomic_DNA"/>
</dbReference>
<gene>
    <name evidence="7" type="ORF">STCU_04109</name>
</gene>
<keyword evidence="4" id="KW-0689">Ribosomal protein</keyword>
<feature type="region of interest" description="Disordered" evidence="6">
    <location>
        <begin position="448"/>
        <end position="664"/>
    </location>
</feature>
<feature type="compositionally biased region" description="Basic residues" evidence="6">
    <location>
        <begin position="572"/>
        <end position="583"/>
    </location>
</feature>
<keyword evidence="3" id="KW-0677">Repeat</keyword>
<organism evidence="7 8">
    <name type="scientific">Strigomonas culicis</name>
    <dbReference type="NCBI Taxonomy" id="28005"/>
    <lineage>
        <taxon>Eukaryota</taxon>
        <taxon>Discoba</taxon>
        <taxon>Euglenozoa</taxon>
        <taxon>Kinetoplastea</taxon>
        <taxon>Metakinetoplastina</taxon>
        <taxon>Trypanosomatida</taxon>
        <taxon>Trypanosomatidae</taxon>
        <taxon>Strigomonadinae</taxon>
        <taxon>Strigomonas</taxon>
    </lineage>
</organism>
<keyword evidence="8" id="KW-1185">Reference proteome</keyword>
<reference evidence="7 8" key="1">
    <citation type="journal article" date="2013" name="PLoS ONE">
        <title>Predicting the Proteins of Angomonas deanei, Strigomonas culicis and Their Respective Endosymbionts Reveals New Aspects of the Trypanosomatidae Family.</title>
        <authorList>
            <person name="Motta M.C."/>
            <person name="Martins A.C."/>
            <person name="de Souza S.S."/>
            <person name="Catta-Preta C.M."/>
            <person name="Silva R."/>
            <person name="Klein C.C."/>
            <person name="de Almeida L.G."/>
            <person name="de Lima Cunha O."/>
            <person name="Ciapina L.P."/>
            <person name="Brocchi M."/>
            <person name="Colabardini A.C."/>
            <person name="de Araujo Lima B."/>
            <person name="Machado C.R."/>
            <person name="de Almeida Soares C.M."/>
            <person name="Probst C.M."/>
            <person name="de Menezes C.B."/>
            <person name="Thompson C.E."/>
            <person name="Bartholomeu D.C."/>
            <person name="Gradia D.F."/>
            <person name="Pavoni D.P."/>
            <person name="Grisard E.C."/>
            <person name="Fantinatti-Garboggini F."/>
            <person name="Marchini F.K."/>
            <person name="Rodrigues-Luiz G.F."/>
            <person name="Wagner G."/>
            <person name="Goldman G.H."/>
            <person name="Fietto J.L."/>
            <person name="Elias M.C."/>
            <person name="Goldman M.H."/>
            <person name="Sagot M.F."/>
            <person name="Pereira M."/>
            <person name="Stoco P.H."/>
            <person name="de Mendonca-Neto R.P."/>
            <person name="Teixeira S.M."/>
            <person name="Maciel T.E."/>
            <person name="de Oliveira Mendes T.A."/>
            <person name="Urmenyi T.P."/>
            <person name="de Souza W."/>
            <person name="Schenkman S."/>
            <person name="de Vasconcelos A.T."/>
        </authorList>
    </citation>
    <scope>NUCLEOTIDE SEQUENCE [LARGE SCALE GENOMIC DNA]</scope>
</reference>
<feature type="compositionally biased region" description="Basic and acidic residues" evidence="6">
    <location>
        <begin position="486"/>
        <end position="500"/>
    </location>
</feature>
<dbReference type="InterPro" id="IPR050505">
    <property type="entry name" value="WDR55/POC1"/>
</dbReference>
<dbReference type="InterPro" id="IPR001680">
    <property type="entry name" value="WD40_rpt"/>
</dbReference>
<evidence type="ECO:0000256" key="3">
    <source>
        <dbReference type="ARBA" id="ARBA00022737"/>
    </source>
</evidence>
<accession>S9UHQ2</accession>
<dbReference type="PROSITE" id="PS50082">
    <property type="entry name" value="WD_REPEATS_2"/>
    <property type="match status" value="2"/>
</dbReference>
<dbReference type="InterPro" id="IPR019775">
    <property type="entry name" value="WD40_repeat_CS"/>
</dbReference>
<feature type="compositionally biased region" description="Basic and acidic residues" evidence="6">
    <location>
        <begin position="527"/>
        <end position="571"/>
    </location>
</feature>
<dbReference type="InterPro" id="IPR036322">
    <property type="entry name" value="WD40_repeat_dom_sf"/>
</dbReference>
<dbReference type="GO" id="GO:0005840">
    <property type="term" value="C:ribosome"/>
    <property type="evidence" value="ECO:0007669"/>
    <property type="project" value="UniProtKB-KW"/>
</dbReference>
<evidence type="ECO:0000256" key="5">
    <source>
        <dbReference type="PROSITE-ProRule" id="PRU00221"/>
    </source>
</evidence>
<keyword evidence="4" id="KW-0687">Ribonucleoprotein</keyword>
<sequence length="699" mass="78112">MELKDLNANMLLGDAEEAVVPPSTLTTDAVMDMSFHPTLPLLAAGLVSGEVEIFEYHGNEMVKRRMQNNFSSWLFGVDDSAVAWSHHHDNVLMHPQGSVATMEFTDDGSYLVTASSDRTVSVLDCETSKLVIHLTAAQTEALKEQTEKKKKAALAPLGKKKLRAVAQKKAAAVNPHKFGISALNVCDENLIATGDDDGLIAIWDMRARRPAFTYHEHGDYVSQLCYFSDVQELVSSSGDTCLIVYDVRGGKVRDFSEKRKDEISCFAFINSSGANNSTFIPSIVCGTPGGALPLWKYGSWSRPYDTLEYHPKEVDSIISFHGENTAFNHNIILTGACDGLVRVIQMYPMRRNLCQLSARDYTYSHANTLGVGGRAHHEYNTSFVVKRKRGHEAIHRMRLSHDSNVLAVSGFDNIIDFVDVRFLSNEKQLDTIRGKAEQRHMETLREMERDAQATAAREERHQRGEFTSSSNSDSSDSDSDSDSDSEAERPSGKKGKEAAPKSKKTTKKKKAEEATPRTETTPMTLRQRLEEVRLRRVEEKRARDAERLQKIEEERERAEEEGRPLPEECKPRGRKGEKKKKKSKNETIIRPGTGYDDDDDSDSSGGEVIWARDDGDGEDAPPARERPSKAAPAAPAAASAEEAPGEGGEEPPKEKTERDIRRERSAAARWLKEEKRKKINFTYEKRRRRVGGFFGDLSS</sequence>
<comment type="caution">
    <text evidence="7">The sequence shown here is derived from an EMBL/GenBank/DDBJ whole genome shotgun (WGS) entry which is preliminary data.</text>
</comment>
<feature type="compositionally biased region" description="Low complexity" evidence="6">
    <location>
        <begin position="629"/>
        <end position="642"/>
    </location>
</feature>
<feature type="compositionally biased region" description="Low complexity" evidence="6">
    <location>
        <begin position="517"/>
        <end position="526"/>
    </location>
</feature>
<dbReference type="OrthoDB" id="2288928at2759"/>
<evidence type="ECO:0000256" key="4">
    <source>
        <dbReference type="ARBA" id="ARBA00022980"/>
    </source>
</evidence>
<dbReference type="Pfam" id="PF00400">
    <property type="entry name" value="WD40"/>
    <property type="match status" value="3"/>
</dbReference>
<dbReference type="AlphaFoldDB" id="S9UHQ2"/>
<feature type="repeat" description="WD" evidence="5">
    <location>
        <begin position="173"/>
        <end position="213"/>
    </location>
</feature>
<evidence type="ECO:0000313" key="8">
    <source>
        <dbReference type="Proteomes" id="UP000015354"/>
    </source>
</evidence>
<feature type="compositionally biased region" description="Basic and acidic residues" evidence="6">
    <location>
        <begin position="448"/>
        <end position="464"/>
    </location>
</feature>
<name>S9UHQ2_9TRYP</name>
<dbReference type="PROSITE" id="PS00678">
    <property type="entry name" value="WD_REPEATS_1"/>
    <property type="match status" value="1"/>
</dbReference>
<proteinExistence type="inferred from homology"/>
<evidence type="ECO:0000256" key="1">
    <source>
        <dbReference type="ARBA" id="ARBA00007625"/>
    </source>
</evidence>
<evidence type="ECO:0000313" key="7">
    <source>
        <dbReference type="EMBL" id="EPY30352.1"/>
    </source>
</evidence>
<evidence type="ECO:0000256" key="6">
    <source>
        <dbReference type="SAM" id="MobiDB-lite"/>
    </source>
</evidence>
<dbReference type="InterPro" id="IPR015943">
    <property type="entry name" value="WD40/YVTN_repeat-like_dom_sf"/>
</dbReference>
<dbReference type="SUPFAM" id="SSF50978">
    <property type="entry name" value="WD40 repeat-like"/>
    <property type="match status" value="1"/>
</dbReference>
<dbReference type="SMART" id="SM00320">
    <property type="entry name" value="WD40"/>
    <property type="match status" value="6"/>
</dbReference>
<feature type="compositionally biased region" description="Acidic residues" evidence="6">
    <location>
        <begin position="475"/>
        <end position="485"/>
    </location>
</feature>
<feature type="compositionally biased region" description="Basic and acidic residues" evidence="6">
    <location>
        <begin position="650"/>
        <end position="664"/>
    </location>
</feature>
<dbReference type="Gene3D" id="2.130.10.10">
    <property type="entry name" value="YVTN repeat-like/Quinoprotein amine dehydrogenase"/>
    <property type="match status" value="2"/>
</dbReference>
<dbReference type="PANTHER" id="PTHR44019:SF20">
    <property type="entry name" value="WD REPEAT-CONTAINING PROTEIN 55"/>
    <property type="match status" value="1"/>
</dbReference>